<organism evidence="1 2">
    <name type="scientific">Fructilactobacillus carniphilus</name>
    <dbReference type="NCBI Taxonomy" id="2940297"/>
    <lineage>
        <taxon>Bacteria</taxon>
        <taxon>Bacillati</taxon>
        <taxon>Bacillota</taxon>
        <taxon>Bacilli</taxon>
        <taxon>Lactobacillales</taxon>
        <taxon>Lactobacillaceae</taxon>
        <taxon>Fructilactobacillus</taxon>
    </lineage>
</organism>
<sequence length="277" mass="33002">MSVLLVKSSLNNDGDFFRVAGIENNIFNDFDLNRYDFIEFNPNVLIDDNQIYYIENFSEYEFCLDILRNDFNTIDFDNFNAALDKKLLLQYDNDVFYFQKITKSMLGTKKILRFLNDGNRFEVFNNSQSISINDEPDATYNKENDTLYFKKFSRIKNIFNGIYILYRDATDDEIIEFLNQQFIECVGGFGYRDVRDQNRKRIAILVNEQNIDFNNDIDDLEHYLGRYTELNINRFNRVEISSDKDLKNLIYGIQERYYTTEVHNYRRIANSVIDIGD</sequence>
<name>A0ABY5BWB3_9LACO</name>
<keyword evidence="2" id="KW-1185">Reference proteome</keyword>
<evidence type="ECO:0008006" key="3">
    <source>
        <dbReference type="Google" id="ProtNLM"/>
    </source>
</evidence>
<accession>A0ABY5BWB3</accession>
<reference evidence="1" key="1">
    <citation type="submission" date="2022-05" db="EMBL/GenBank/DDBJ databases">
        <authorList>
            <person name="Oliphant S.A."/>
            <person name="Watson-Haigh N.S."/>
            <person name="Sumby K.M."/>
            <person name="Gardner J.M."/>
            <person name="Jiranek V."/>
        </authorList>
    </citation>
    <scope>NUCLEOTIDE SEQUENCE</scope>
    <source>
        <strain evidence="1">KI4_A6</strain>
    </source>
</reference>
<dbReference type="RefSeq" id="WP_252795297.1">
    <property type="nucleotide sequence ID" value="NZ_CP097121.1"/>
</dbReference>
<proteinExistence type="predicted"/>
<evidence type="ECO:0000313" key="1">
    <source>
        <dbReference type="EMBL" id="USS90801.1"/>
    </source>
</evidence>
<evidence type="ECO:0000313" key="2">
    <source>
        <dbReference type="Proteomes" id="UP001056164"/>
    </source>
</evidence>
<dbReference type="EMBL" id="CP097121">
    <property type="protein sequence ID" value="USS90801.1"/>
    <property type="molecule type" value="Genomic_DNA"/>
</dbReference>
<dbReference type="Proteomes" id="UP001056164">
    <property type="component" value="Chromosome"/>
</dbReference>
<protein>
    <recommendedName>
        <fullName evidence="3">DUF4868 domain-containing protein</fullName>
    </recommendedName>
</protein>
<gene>
    <name evidence="1" type="ORF">M3M37_00815</name>
</gene>